<protein>
    <submittedName>
        <fullName evidence="1">Uncharacterized protein</fullName>
    </submittedName>
</protein>
<dbReference type="AlphaFoldDB" id="A0A8J7WB63"/>
<proteinExistence type="predicted"/>
<gene>
    <name evidence="1" type="ORF">RJ53_09650</name>
</gene>
<sequence length="158" mass="17907">MGYRTHARHTTCPGCREEVYIEELVGGDCPLCGSSVGDVDTSEEEIPFDDSIERSELSWLVLQYFLFRKFQEYGAHPLQVYRLLSKIDEEGDCPVVPGESTRFELDADLSRMERILPKRCTTCGRFILFGGAKKIIGDLVIGDMEIAYHCSECRSKKV</sequence>
<name>A0A8J7WB63_9EURY</name>
<reference evidence="1" key="1">
    <citation type="submission" date="2014-12" db="EMBL/GenBank/DDBJ databases">
        <authorList>
            <person name="Huang H.-H."/>
            <person name="Chen S.-C."/>
            <person name="Lai M.-C."/>
        </authorList>
    </citation>
    <scope>NUCLEOTIDE SEQUENCE</scope>
    <source>
        <strain evidence="1">K1F9705b</strain>
    </source>
</reference>
<comment type="caution">
    <text evidence="1">The sequence shown here is derived from an EMBL/GenBank/DDBJ whole genome shotgun (WGS) entry which is preliminary data.</text>
</comment>
<dbReference type="OrthoDB" id="104468at2157"/>
<accession>A0A8J7WB63</accession>
<dbReference type="Proteomes" id="UP000730161">
    <property type="component" value="Unassembled WGS sequence"/>
</dbReference>
<dbReference type="RefSeq" id="WP_211531466.1">
    <property type="nucleotide sequence ID" value="NZ_JWHL01000018.1"/>
</dbReference>
<keyword evidence="2" id="KW-1185">Reference proteome</keyword>
<evidence type="ECO:0000313" key="2">
    <source>
        <dbReference type="Proteomes" id="UP000730161"/>
    </source>
</evidence>
<evidence type="ECO:0000313" key="1">
    <source>
        <dbReference type="EMBL" id="MBR1369722.1"/>
    </source>
</evidence>
<organism evidence="1 2">
    <name type="scientific">Methanocalculus chunghsingensis</name>
    <dbReference type="NCBI Taxonomy" id="156457"/>
    <lineage>
        <taxon>Archaea</taxon>
        <taxon>Methanobacteriati</taxon>
        <taxon>Methanobacteriota</taxon>
        <taxon>Stenosarchaea group</taxon>
        <taxon>Methanomicrobia</taxon>
        <taxon>Methanomicrobiales</taxon>
        <taxon>Methanocalculaceae</taxon>
        <taxon>Methanocalculus</taxon>
    </lineage>
</organism>
<dbReference type="EMBL" id="JWHL01000018">
    <property type="protein sequence ID" value="MBR1369722.1"/>
    <property type="molecule type" value="Genomic_DNA"/>
</dbReference>